<protein>
    <submittedName>
        <fullName evidence="1">Uncharacterized protein</fullName>
    </submittedName>
</protein>
<evidence type="ECO:0000313" key="2">
    <source>
        <dbReference type="Proteomes" id="UP000183504"/>
    </source>
</evidence>
<dbReference type="AlphaFoldDB" id="A0A0B7GLF8"/>
<sequence>MKSKKLTKWKSIVVALLLLLGAATYFIWSKEEAKKFQEKYGQFTYYSPEYEPVYSFLENDKAIAYNWSVVNSEEQENMKKAKSYIVDPDYDVIREFDSGYFVNSYMKLKANPNLLNKNEFNRNIPQKGEYWKLAVYKFQNKKLKKREFDVFEMVRNYDPDLIPIKIRSDIIADSNTQKYYAVIYLRQKSTDKEKAYCINLDEGRIVSDKGINPYRVLPNGFTIFTNFDERMEKRGVGLHITWMSLESSYSEKQFENSLLSSKYPQVYKIMHEKDACIAFLNRETDVELVKNVTELFFPPGTNVFENVTIPAKYSVDGQEHVINSAEELQKYYKEEEN</sequence>
<dbReference type="Proteomes" id="UP000183504">
    <property type="component" value="Unassembled WGS sequence"/>
</dbReference>
<reference evidence="1 2" key="1">
    <citation type="submission" date="2015-01" db="EMBL/GenBank/DDBJ databases">
        <authorList>
            <person name="Pelicic Vladimir"/>
        </authorList>
    </citation>
    <scope>NUCLEOTIDE SEQUENCE [LARGE SCALE GENOMIC DNA]</scope>
    <source>
        <strain evidence="1 2">2908</strain>
    </source>
</reference>
<proteinExistence type="predicted"/>
<accession>A0A0B7GLF8</accession>
<name>A0A0B7GLF8_STRSA</name>
<dbReference type="EMBL" id="CDMW01000001">
    <property type="protein sequence ID" value="CEL90652.1"/>
    <property type="molecule type" value="Genomic_DNA"/>
</dbReference>
<evidence type="ECO:0000313" key="1">
    <source>
        <dbReference type="EMBL" id="CEL90652.1"/>
    </source>
</evidence>
<dbReference type="RefSeq" id="WP_072074219.1">
    <property type="nucleotide sequence ID" value="NZ_CDMW01000001.1"/>
</dbReference>
<organism evidence="1 2">
    <name type="scientific">Streptococcus sanguinis</name>
    <dbReference type="NCBI Taxonomy" id="1305"/>
    <lineage>
        <taxon>Bacteria</taxon>
        <taxon>Bacillati</taxon>
        <taxon>Bacillota</taxon>
        <taxon>Bacilli</taxon>
        <taxon>Lactobacillales</taxon>
        <taxon>Streptococcaceae</taxon>
        <taxon>Streptococcus</taxon>
    </lineage>
</organism>
<gene>
    <name evidence="1" type="ORF">SSV_1358</name>
</gene>